<dbReference type="SUPFAM" id="SSF101690">
    <property type="entry name" value="PAZ domain"/>
    <property type="match status" value="1"/>
</dbReference>
<dbReference type="Proteomes" id="UP000785679">
    <property type="component" value="Unassembled WGS sequence"/>
</dbReference>
<dbReference type="PANTHER" id="PTHR22891">
    <property type="entry name" value="EUKARYOTIC TRANSLATION INITIATION FACTOR 2C"/>
    <property type="match status" value="1"/>
</dbReference>
<dbReference type="Pfam" id="PF02170">
    <property type="entry name" value="PAZ"/>
    <property type="match status" value="1"/>
</dbReference>
<dbReference type="InterPro" id="IPR012337">
    <property type="entry name" value="RNaseH-like_sf"/>
</dbReference>
<dbReference type="PROSITE" id="PS50822">
    <property type="entry name" value="PIWI"/>
    <property type="match status" value="1"/>
</dbReference>
<evidence type="ECO:0000313" key="6">
    <source>
        <dbReference type="Proteomes" id="UP000785679"/>
    </source>
</evidence>
<accession>A0A8J8T6H9</accession>
<protein>
    <submittedName>
        <fullName evidence="5">Uncharacterized protein</fullName>
    </submittedName>
</protein>
<dbReference type="AlphaFoldDB" id="A0A8J8T6H9"/>
<reference evidence="5" key="1">
    <citation type="submission" date="2019-06" db="EMBL/GenBank/DDBJ databases">
        <authorList>
            <person name="Zheng W."/>
        </authorList>
    </citation>
    <scope>NUCLEOTIDE SEQUENCE</scope>
    <source>
        <strain evidence="5">QDHG01</strain>
    </source>
</reference>
<dbReference type="Gene3D" id="3.40.50.2300">
    <property type="match status" value="1"/>
</dbReference>
<keyword evidence="6" id="KW-1185">Reference proteome</keyword>
<comment type="similarity">
    <text evidence="1">Belongs to the argonaute family.</text>
</comment>
<sequence length="918" mass="105155">MPGGHDRFYERSRSRGEILEPHRGERYGRIKDEKALVRKEERIEGEEKEMHSGRHGGGPRHSDGGYGGERHEGGGGGGYRDRGGGGRGFDQGGNRGGRGGYGGAGGFGHMKVIEFKEGSNNQLQSNHFRFNAIKENGKIYNYKVDYHGVDQREIKFQALKSIDSNLREAFGDYLAFGQALFTATRLDGELEFKGTHEGVMVPITISPLQAFSLDDQIGDFARKDLAQVLNFINKVVKNSLYEQDYKQIGRLPKFFNPNDKKELEKYQLIIWPGYTCQVKCVNDGIFLNIDTSNKILQMMTVLDRIYELKDQRYSEKDIDEFLTPKWDDTKSQASGQSEVDARRLVVITQYNTASYQIEKILWDQTPQSLSFEWKVRDNKTQQVTKKMVTVAEYMEIRYKIKLHRDELNQPILMLTSKDQPVYLIPSRCHEASLPKDFTKDGNKMRDLRSNLLNEPTDRFNQINRLIETFTKSQFLNNWGMKVHGKFAQVKAKQLFHAIVLDDRRNEWGWQDYENKRFKHVEPLFLQRETWAVLYSSRDADHANNLLEQLRKACGIFGIRVDDPQWVESPTGKPQDMIAALKSDINPKNIKIVVVILGKPADKKDIKQVLDKGGVPSQFITVGKLFNPKISVFSNILKQMNAKLKQDLYRVNLPCFKDTMLIGFDVIMNGANKLVGCCATITPHQTQCLTKLYKQKPPKFTQEEKNLLPGKLQYREELERRITNDRTEIINDFVCDALTYYKKANGALPQQVVIYRDGMGGPSLTKLVQETEVKTITELLENTAPGYKPKILYCLVDRNIQHRLFAHSEHDKLNPGPGTVVDTALVESQGDNKFDFYLIPHKATVATAQPVLYRAVYNTTSLTKDQFETSTYHLCYNYFNFAGPIKVPMVCMYAHKIAAYAQENRLMPNENLSTFLHFL</sequence>
<dbReference type="GO" id="GO:0003723">
    <property type="term" value="F:RNA binding"/>
    <property type="evidence" value="ECO:0007669"/>
    <property type="project" value="InterPro"/>
</dbReference>
<dbReference type="InterPro" id="IPR036397">
    <property type="entry name" value="RNaseH_sf"/>
</dbReference>
<dbReference type="SUPFAM" id="SSF53098">
    <property type="entry name" value="Ribonuclease H-like"/>
    <property type="match status" value="1"/>
</dbReference>
<comment type="caution">
    <text evidence="5">The sequence shown here is derived from an EMBL/GenBank/DDBJ whole genome shotgun (WGS) entry which is preliminary data.</text>
</comment>
<dbReference type="InterPro" id="IPR036085">
    <property type="entry name" value="PAZ_dom_sf"/>
</dbReference>
<organism evidence="5 6">
    <name type="scientific">Halteria grandinella</name>
    <dbReference type="NCBI Taxonomy" id="5974"/>
    <lineage>
        <taxon>Eukaryota</taxon>
        <taxon>Sar</taxon>
        <taxon>Alveolata</taxon>
        <taxon>Ciliophora</taxon>
        <taxon>Intramacronucleata</taxon>
        <taxon>Spirotrichea</taxon>
        <taxon>Stichotrichia</taxon>
        <taxon>Sporadotrichida</taxon>
        <taxon>Halteriidae</taxon>
        <taxon>Halteria</taxon>
    </lineage>
</organism>
<feature type="compositionally biased region" description="Gly residues" evidence="2">
    <location>
        <begin position="85"/>
        <end position="101"/>
    </location>
</feature>
<dbReference type="InterPro" id="IPR003165">
    <property type="entry name" value="Piwi"/>
</dbReference>
<feature type="region of interest" description="Disordered" evidence="2">
    <location>
        <begin position="1"/>
        <end position="101"/>
    </location>
</feature>
<dbReference type="SMART" id="SM00950">
    <property type="entry name" value="Piwi"/>
    <property type="match status" value="1"/>
</dbReference>
<feature type="domain" description="PAZ" evidence="3">
    <location>
        <begin position="300"/>
        <end position="432"/>
    </location>
</feature>
<evidence type="ECO:0000256" key="1">
    <source>
        <dbReference type="RuleBase" id="RU361178"/>
    </source>
</evidence>
<proteinExistence type="inferred from homology"/>
<evidence type="ECO:0000259" key="3">
    <source>
        <dbReference type="PROSITE" id="PS50821"/>
    </source>
</evidence>
<feature type="compositionally biased region" description="Basic and acidic residues" evidence="2">
    <location>
        <begin position="1"/>
        <end position="42"/>
    </location>
</feature>
<dbReference type="InterPro" id="IPR003100">
    <property type="entry name" value="PAZ_dom"/>
</dbReference>
<dbReference type="OrthoDB" id="445936at2759"/>
<evidence type="ECO:0000313" key="5">
    <source>
        <dbReference type="EMBL" id="TNV84257.1"/>
    </source>
</evidence>
<dbReference type="PROSITE" id="PS50821">
    <property type="entry name" value="PAZ"/>
    <property type="match status" value="1"/>
</dbReference>
<name>A0A8J8T6H9_HALGN</name>
<evidence type="ECO:0000259" key="4">
    <source>
        <dbReference type="PROSITE" id="PS50822"/>
    </source>
</evidence>
<dbReference type="Pfam" id="PF02171">
    <property type="entry name" value="Piwi"/>
    <property type="match status" value="1"/>
</dbReference>
<gene>
    <name evidence="5" type="ORF">FGO68_gene3764</name>
</gene>
<dbReference type="Gene3D" id="2.170.260.10">
    <property type="entry name" value="paz domain"/>
    <property type="match status" value="1"/>
</dbReference>
<feature type="domain" description="Piwi" evidence="4">
    <location>
        <begin position="613"/>
        <end position="905"/>
    </location>
</feature>
<evidence type="ECO:0000256" key="2">
    <source>
        <dbReference type="SAM" id="MobiDB-lite"/>
    </source>
</evidence>
<dbReference type="SMART" id="SM00949">
    <property type="entry name" value="PAZ"/>
    <property type="match status" value="1"/>
</dbReference>
<dbReference type="EMBL" id="RRYP01002967">
    <property type="protein sequence ID" value="TNV84257.1"/>
    <property type="molecule type" value="Genomic_DNA"/>
</dbReference>
<feature type="compositionally biased region" description="Basic and acidic residues" evidence="2">
    <location>
        <begin position="60"/>
        <end position="84"/>
    </location>
</feature>
<dbReference type="Gene3D" id="3.30.420.10">
    <property type="entry name" value="Ribonuclease H-like superfamily/Ribonuclease H"/>
    <property type="match status" value="1"/>
</dbReference>